<accession>A0A2M8RV88</accession>
<dbReference type="AlphaFoldDB" id="A0A2M8RV88"/>
<gene>
    <name evidence="2" type="ORF">CVP04_07505</name>
</gene>
<keyword evidence="1" id="KW-1133">Transmembrane helix</keyword>
<dbReference type="EMBL" id="PHGZ01000014">
    <property type="protein sequence ID" value="PJG82799.1"/>
    <property type="molecule type" value="Genomic_DNA"/>
</dbReference>
<sequence>MTIDYITILIILILIFAIIFSFSSKQNLNEIIELRLDRIDVENGLFHCLDYKNKAFYFYKKDIAYFEIEYGEVIEQIFAGTNTIRTIRPKFVTFLLNGIKFRLKDVNDNQINFFKFKNEKH</sequence>
<organism evidence="2 3">
    <name type="scientific">Caviibacterium pharyngocola</name>
    <dbReference type="NCBI Taxonomy" id="28159"/>
    <lineage>
        <taxon>Bacteria</taxon>
        <taxon>Pseudomonadati</taxon>
        <taxon>Pseudomonadota</taxon>
        <taxon>Gammaproteobacteria</taxon>
        <taxon>Pasteurellales</taxon>
        <taxon>Pasteurellaceae</taxon>
        <taxon>Caviibacterium</taxon>
    </lineage>
</organism>
<comment type="caution">
    <text evidence="2">The sequence shown here is derived from an EMBL/GenBank/DDBJ whole genome shotgun (WGS) entry which is preliminary data.</text>
</comment>
<proteinExistence type="predicted"/>
<keyword evidence="3" id="KW-1185">Reference proteome</keyword>
<feature type="transmembrane region" description="Helical" evidence="1">
    <location>
        <begin position="6"/>
        <end position="23"/>
    </location>
</feature>
<evidence type="ECO:0000313" key="3">
    <source>
        <dbReference type="Proteomes" id="UP000230282"/>
    </source>
</evidence>
<name>A0A2M8RV88_9PAST</name>
<evidence type="ECO:0000313" key="2">
    <source>
        <dbReference type="EMBL" id="PJG82799.1"/>
    </source>
</evidence>
<dbReference type="RefSeq" id="WP_100296898.1">
    <property type="nucleotide sequence ID" value="NZ_PHGZ01000014.1"/>
</dbReference>
<evidence type="ECO:0000256" key="1">
    <source>
        <dbReference type="SAM" id="Phobius"/>
    </source>
</evidence>
<reference evidence="2 3" key="1">
    <citation type="submission" date="2017-11" db="EMBL/GenBank/DDBJ databases">
        <title>Reclassification of Bisgaard taxon 5 as Caviibacterium pharyngocola gen. nov., sp. nov.</title>
        <authorList>
            <person name="Christensen H."/>
        </authorList>
    </citation>
    <scope>NUCLEOTIDE SEQUENCE [LARGE SCALE GENOMIC DNA]</scope>
    <source>
        <strain evidence="2 3">7_3</strain>
    </source>
</reference>
<protein>
    <submittedName>
        <fullName evidence="2">Uncharacterized protein</fullName>
    </submittedName>
</protein>
<dbReference type="Proteomes" id="UP000230282">
    <property type="component" value="Unassembled WGS sequence"/>
</dbReference>
<keyword evidence="1" id="KW-0472">Membrane</keyword>
<keyword evidence="1" id="KW-0812">Transmembrane</keyword>